<accession>A0ABR3A4B3</accession>
<dbReference type="PANTHER" id="PTHR10039:SF14">
    <property type="entry name" value="NACHT DOMAIN-CONTAINING PROTEIN"/>
    <property type="match status" value="1"/>
</dbReference>
<feature type="domain" description="NACHT" evidence="2">
    <location>
        <begin position="98"/>
        <end position="257"/>
    </location>
</feature>
<dbReference type="Gene3D" id="3.40.50.300">
    <property type="entry name" value="P-loop containing nucleotide triphosphate hydrolases"/>
    <property type="match status" value="1"/>
</dbReference>
<dbReference type="PANTHER" id="PTHR10039">
    <property type="entry name" value="AMELOGENIN"/>
    <property type="match status" value="1"/>
</dbReference>
<dbReference type="InterPro" id="IPR007111">
    <property type="entry name" value="NACHT_NTPase"/>
</dbReference>
<evidence type="ECO:0000313" key="3">
    <source>
        <dbReference type="EMBL" id="KAL0068345.1"/>
    </source>
</evidence>
<reference evidence="3 4" key="1">
    <citation type="submission" date="2024-05" db="EMBL/GenBank/DDBJ databases">
        <title>A draft genome resource for the thread blight pathogen Marasmius tenuissimus strain MS-2.</title>
        <authorList>
            <person name="Yulfo-Soto G.E."/>
            <person name="Baruah I.K."/>
            <person name="Amoako-Attah I."/>
            <person name="Bukari Y."/>
            <person name="Meinhardt L.W."/>
            <person name="Bailey B.A."/>
            <person name="Cohen S.P."/>
        </authorList>
    </citation>
    <scope>NUCLEOTIDE SEQUENCE [LARGE SCALE GENOMIC DNA]</scope>
    <source>
        <strain evidence="3 4">MS-2</strain>
    </source>
</reference>
<comment type="caution">
    <text evidence="3">The sequence shown here is derived from an EMBL/GenBank/DDBJ whole genome shotgun (WGS) entry which is preliminary data.</text>
</comment>
<keyword evidence="4" id="KW-1185">Reference proteome</keyword>
<proteinExistence type="predicted"/>
<name>A0ABR3A4B3_9AGAR</name>
<dbReference type="InterPro" id="IPR027417">
    <property type="entry name" value="P-loop_NTPase"/>
</dbReference>
<dbReference type="SUPFAM" id="SSF52540">
    <property type="entry name" value="P-loop containing nucleoside triphosphate hydrolases"/>
    <property type="match status" value="1"/>
</dbReference>
<dbReference type="PROSITE" id="PS50837">
    <property type="entry name" value="NACHT"/>
    <property type="match status" value="1"/>
</dbReference>
<dbReference type="EMBL" id="JBBXMP010000019">
    <property type="protein sequence ID" value="KAL0068345.1"/>
    <property type="molecule type" value="Genomic_DNA"/>
</dbReference>
<organism evidence="3 4">
    <name type="scientific">Marasmius tenuissimus</name>
    <dbReference type="NCBI Taxonomy" id="585030"/>
    <lineage>
        <taxon>Eukaryota</taxon>
        <taxon>Fungi</taxon>
        <taxon>Dikarya</taxon>
        <taxon>Basidiomycota</taxon>
        <taxon>Agaricomycotina</taxon>
        <taxon>Agaricomycetes</taxon>
        <taxon>Agaricomycetidae</taxon>
        <taxon>Agaricales</taxon>
        <taxon>Marasmiineae</taxon>
        <taxon>Marasmiaceae</taxon>
        <taxon>Marasmius</taxon>
    </lineage>
</organism>
<sequence>MQAHRHGSGPQNNSARDQNVNYGRDQNIEVVNVGGDLVKNVNTTVSKRHERLWDVVGGVGASHDAEQQSERGECLEGTRVVVLRNIHEWRTAKKKSLPLCWLCGTAGAGKTAIAMTVAKACKEEGLVASFFFFRSDPKRNNPSALMPAIAHGLVTNVPSAKTLINRRISDDPRILEASLEEQFRELVLKPSLEGRWWKGPLTKVAPGLKDPDLVIIDGLDECGNERTQQRILAIILSSYRQLPRCPLRFLITSRPEAWIQEAFNARDLSCITNRVVLDESFMPDEDIERYYLHESQVICADPKYSRVQFPAPWPSPEDLACLVQKASSQFVYAATAVRSIKSSHPIAQLRQILNYTPGNGESESSFNSTLDELYHMILSLTLNYERLLSILAAILILPPHATPSPDFIELLLVLPPGEVDLTLRSMHSVLEIREGDTPIRMYHTSFTDFLSDPLRAKQFYIDCAAHRDALAQPWLQVLTRLIQGTPNFILDVDPFDLAPDFQRLLKAWAHFCSADNQPTIEVIKERDDFLQSFLSTFPDQQKLLTILASIILLPAESEQSYILHVLGPGPGVSSMMKSLEASHLARWHDSRLELEPFFRDLLCDSSQQYYINLPKYQDPLTRQWIQALVPKNLPISR</sequence>
<gene>
    <name evidence="3" type="ORF">AAF712_004732</name>
</gene>
<evidence type="ECO:0000256" key="1">
    <source>
        <dbReference type="ARBA" id="ARBA00022737"/>
    </source>
</evidence>
<keyword evidence="1" id="KW-0677">Repeat</keyword>
<dbReference type="Pfam" id="PF24883">
    <property type="entry name" value="NPHP3_N"/>
    <property type="match status" value="1"/>
</dbReference>
<protein>
    <recommendedName>
        <fullName evidence="2">NACHT domain-containing protein</fullName>
    </recommendedName>
</protein>
<dbReference type="Proteomes" id="UP001437256">
    <property type="component" value="Unassembled WGS sequence"/>
</dbReference>
<dbReference type="InterPro" id="IPR056884">
    <property type="entry name" value="NPHP3-like_N"/>
</dbReference>
<evidence type="ECO:0000259" key="2">
    <source>
        <dbReference type="PROSITE" id="PS50837"/>
    </source>
</evidence>
<evidence type="ECO:0000313" key="4">
    <source>
        <dbReference type="Proteomes" id="UP001437256"/>
    </source>
</evidence>